<sequence length="76" mass="8197">MIAKQPYEHIDRGFASGRWISAGQTRELIGNPHVRRAIIDGSTTVGRTPHQGCIRLGKSSASFDRTGHHSASGRSG</sequence>
<gene>
    <name evidence="1" type="ORF">HYQ45_011089</name>
</gene>
<evidence type="ECO:0000313" key="2">
    <source>
        <dbReference type="Proteomes" id="UP000689129"/>
    </source>
</evidence>
<dbReference type="EMBL" id="JAEMWZ010000239">
    <property type="protein sequence ID" value="KAG7129891.1"/>
    <property type="molecule type" value="Genomic_DNA"/>
</dbReference>
<proteinExistence type="predicted"/>
<reference evidence="1" key="1">
    <citation type="journal article" date="2021" name="Mol. Plant Pathol.">
        <title>A 20-kb lineage-specific genomic region tames virulence in pathogenic amphidiploid Verticillium longisporum.</title>
        <authorList>
            <person name="Harting R."/>
            <person name="Starke J."/>
            <person name="Kusch H."/>
            <person name="Poggeler S."/>
            <person name="Maurus I."/>
            <person name="Schluter R."/>
            <person name="Landesfeind M."/>
            <person name="Bulla I."/>
            <person name="Nowrousian M."/>
            <person name="de Jonge R."/>
            <person name="Stahlhut G."/>
            <person name="Hoff K.J."/>
            <person name="Asshauer K.P."/>
            <person name="Thurmer A."/>
            <person name="Stanke M."/>
            <person name="Daniel R."/>
            <person name="Morgenstern B."/>
            <person name="Thomma B.P.H.J."/>
            <person name="Kronstad J.W."/>
            <person name="Braus-Stromeyer S.A."/>
            <person name="Braus G.H."/>
        </authorList>
    </citation>
    <scope>NUCLEOTIDE SEQUENCE</scope>
    <source>
        <strain evidence="1">Vl32</strain>
    </source>
</reference>
<name>A0A8I2ZIN4_VERLO</name>
<organism evidence="1 2">
    <name type="scientific">Verticillium longisporum</name>
    <name type="common">Verticillium dahliae var. longisporum</name>
    <dbReference type="NCBI Taxonomy" id="100787"/>
    <lineage>
        <taxon>Eukaryota</taxon>
        <taxon>Fungi</taxon>
        <taxon>Dikarya</taxon>
        <taxon>Ascomycota</taxon>
        <taxon>Pezizomycotina</taxon>
        <taxon>Sordariomycetes</taxon>
        <taxon>Hypocreomycetidae</taxon>
        <taxon>Glomerellales</taxon>
        <taxon>Plectosphaerellaceae</taxon>
        <taxon>Verticillium</taxon>
    </lineage>
</organism>
<protein>
    <submittedName>
        <fullName evidence="1">Uncharacterized protein</fullName>
    </submittedName>
</protein>
<accession>A0A8I2ZIN4</accession>
<dbReference type="AlphaFoldDB" id="A0A8I2ZIN4"/>
<dbReference type="Proteomes" id="UP000689129">
    <property type="component" value="Unassembled WGS sequence"/>
</dbReference>
<comment type="caution">
    <text evidence="1">The sequence shown here is derived from an EMBL/GenBank/DDBJ whole genome shotgun (WGS) entry which is preliminary data.</text>
</comment>
<evidence type="ECO:0000313" key="1">
    <source>
        <dbReference type="EMBL" id="KAG7129891.1"/>
    </source>
</evidence>